<dbReference type="InterPro" id="IPR036628">
    <property type="entry name" value="Clp_N_dom_sf"/>
</dbReference>
<accession>A0ABR2CAC8</accession>
<evidence type="ECO:0000313" key="1">
    <source>
        <dbReference type="EMBL" id="KAK8516384.1"/>
    </source>
</evidence>
<gene>
    <name evidence="1" type="ORF">V6N12_068991</name>
</gene>
<dbReference type="PANTHER" id="PTHR47016">
    <property type="entry name" value="ATP-DEPENDENT CLP PROTEASE ATP-BINDING SUBUNIT CLPT1, CHLOROPLASTIC"/>
    <property type="match status" value="1"/>
</dbReference>
<evidence type="ECO:0000313" key="2">
    <source>
        <dbReference type="Proteomes" id="UP001472677"/>
    </source>
</evidence>
<dbReference type="EMBL" id="JBBPBM010000059">
    <property type="protein sequence ID" value="KAK8516384.1"/>
    <property type="molecule type" value="Genomic_DNA"/>
</dbReference>
<proteinExistence type="predicted"/>
<reference evidence="1 2" key="1">
    <citation type="journal article" date="2024" name="G3 (Bethesda)">
        <title>Genome assembly of Hibiscus sabdariffa L. provides insights into metabolisms of medicinal natural products.</title>
        <authorList>
            <person name="Kim T."/>
        </authorList>
    </citation>
    <scope>NUCLEOTIDE SEQUENCE [LARGE SCALE GENOMIC DNA]</scope>
    <source>
        <strain evidence="1">TK-2024</strain>
        <tissue evidence="1">Old leaves</tissue>
    </source>
</reference>
<dbReference type="Gene3D" id="1.10.1780.10">
    <property type="entry name" value="Clp, N-terminal domain"/>
    <property type="match status" value="1"/>
</dbReference>
<keyword evidence="2" id="KW-1185">Reference proteome</keyword>
<sequence>MKIQSQMVKEGNNSFAMDELEARKLKYPTILTDLLLMGILIQGKGDMCFFNPQHPPLTEDAQRALDRAVNQKLKPDDDGEVTTHPLFGIWSELESPGQKIMVTLGFNDAKAKELSSLSSEYEHVLWSL</sequence>
<protein>
    <submittedName>
        <fullName evidence="1">Uncharacterized protein</fullName>
    </submittedName>
</protein>
<comment type="caution">
    <text evidence="1">The sequence shown here is derived from an EMBL/GenBank/DDBJ whole genome shotgun (WGS) entry which is preliminary data.</text>
</comment>
<organism evidence="1 2">
    <name type="scientific">Hibiscus sabdariffa</name>
    <name type="common">roselle</name>
    <dbReference type="NCBI Taxonomy" id="183260"/>
    <lineage>
        <taxon>Eukaryota</taxon>
        <taxon>Viridiplantae</taxon>
        <taxon>Streptophyta</taxon>
        <taxon>Embryophyta</taxon>
        <taxon>Tracheophyta</taxon>
        <taxon>Spermatophyta</taxon>
        <taxon>Magnoliopsida</taxon>
        <taxon>eudicotyledons</taxon>
        <taxon>Gunneridae</taxon>
        <taxon>Pentapetalae</taxon>
        <taxon>rosids</taxon>
        <taxon>malvids</taxon>
        <taxon>Malvales</taxon>
        <taxon>Malvaceae</taxon>
        <taxon>Malvoideae</taxon>
        <taxon>Hibiscus</taxon>
    </lineage>
</organism>
<dbReference type="InterPro" id="IPR044217">
    <property type="entry name" value="CLPT1/2"/>
</dbReference>
<name>A0ABR2CAC8_9ROSI</name>
<dbReference type="Proteomes" id="UP001472677">
    <property type="component" value="Unassembled WGS sequence"/>
</dbReference>
<dbReference type="PANTHER" id="PTHR47016:SF2">
    <property type="entry name" value="ATP-DEPENDENT CLP PROTEASE ATP-BINDING SUBUNIT CLPT2, CHLOROPLASTIC"/>
    <property type="match status" value="1"/>
</dbReference>